<name>A0A2D3V0J9_9PEZI</name>
<dbReference type="EMBL" id="FJUY01000002">
    <property type="protein sequence ID" value="CZT15994.1"/>
    <property type="molecule type" value="Genomic_DNA"/>
</dbReference>
<accession>A0A2D3V0J9</accession>
<dbReference type="Proteomes" id="UP000225277">
    <property type="component" value="Unassembled WGS sequence"/>
</dbReference>
<keyword evidence="5" id="KW-1185">Reference proteome</keyword>
<protein>
    <submittedName>
        <fullName evidence="4">Uncharacterized protein</fullName>
    </submittedName>
</protein>
<feature type="signal peptide" evidence="3">
    <location>
        <begin position="1"/>
        <end position="22"/>
    </location>
</feature>
<sequence>MSFYALSLLILLALALVSLACAIINLVGAASDNKFAYIIWTTLSATLVYGIICVCLLAFWRKIIHKRNIAILQHEAMHHDDNASSIELQIHHSSSAPTTTTTTQTPRQQFRRSPNPHPGPLSSNPPNGPAFRSSIRISPHAFSLPAPRTASPTIPAMTAPRPVQMPGRTRAATHTGHTATPEEARRIRANSLVQIRAATARRTTVALPATGSPLESIGAAKSQD</sequence>
<feature type="chain" id="PRO_5013904705" evidence="3">
    <location>
        <begin position="23"/>
        <end position="224"/>
    </location>
</feature>
<feature type="region of interest" description="Disordered" evidence="1">
    <location>
        <begin position="93"/>
        <end position="182"/>
    </location>
</feature>
<reference evidence="4 5" key="1">
    <citation type="submission" date="2016-03" db="EMBL/GenBank/DDBJ databases">
        <authorList>
            <person name="Ploux O."/>
        </authorList>
    </citation>
    <scope>NUCLEOTIDE SEQUENCE [LARGE SCALE GENOMIC DNA]</scope>
    <source>
        <strain evidence="4 5">URUG2</strain>
    </source>
</reference>
<proteinExistence type="predicted"/>
<dbReference type="AlphaFoldDB" id="A0A2D3V0J9"/>
<gene>
    <name evidence="4" type="ORF">RCC_01834</name>
</gene>
<dbReference type="GeneID" id="35597061"/>
<keyword evidence="3" id="KW-0732">Signal</keyword>
<feature type="transmembrane region" description="Helical" evidence="2">
    <location>
        <begin position="38"/>
        <end position="60"/>
    </location>
</feature>
<evidence type="ECO:0000313" key="5">
    <source>
        <dbReference type="Proteomes" id="UP000225277"/>
    </source>
</evidence>
<keyword evidence="2" id="KW-0812">Transmembrane</keyword>
<evidence type="ECO:0000313" key="4">
    <source>
        <dbReference type="EMBL" id="CZT15994.1"/>
    </source>
</evidence>
<feature type="compositionally biased region" description="Low complexity" evidence="1">
    <location>
        <begin position="167"/>
        <end position="179"/>
    </location>
</feature>
<keyword evidence="2" id="KW-1133">Transmembrane helix</keyword>
<keyword evidence="2" id="KW-0472">Membrane</keyword>
<evidence type="ECO:0000256" key="2">
    <source>
        <dbReference type="SAM" id="Phobius"/>
    </source>
</evidence>
<evidence type="ECO:0000256" key="1">
    <source>
        <dbReference type="SAM" id="MobiDB-lite"/>
    </source>
</evidence>
<dbReference type="RefSeq" id="XP_023622887.1">
    <property type="nucleotide sequence ID" value="XM_023767119.1"/>
</dbReference>
<organism evidence="4 5">
    <name type="scientific">Ramularia collo-cygni</name>
    <dbReference type="NCBI Taxonomy" id="112498"/>
    <lineage>
        <taxon>Eukaryota</taxon>
        <taxon>Fungi</taxon>
        <taxon>Dikarya</taxon>
        <taxon>Ascomycota</taxon>
        <taxon>Pezizomycotina</taxon>
        <taxon>Dothideomycetes</taxon>
        <taxon>Dothideomycetidae</taxon>
        <taxon>Mycosphaerellales</taxon>
        <taxon>Mycosphaerellaceae</taxon>
        <taxon>Ramularia</taxon>
    </lineage>
</organism>
<evidence type="ECO:0000256" key="3">
    <source>
        <dbReference type="SAM" id="SignalP"/>
    </source>
</evidence>
<feature type="compositionally biased region" description="Low complexity" evidence="1">
    <location>
        <begin position="94"/>
        <end position="113"/>
    </location>
</feature>